<keyword evidence="5 7" id="KW-0472">Membrane</keyword>
<dbReference type="Proteomes" id="UP000694287">
    <property type="component" value="Unassembled WGS sequence"/>
</dbReference>
<keyword evidence="3 7" id="KW-0812">Transmembrane</keyword>
<evidence type="ECO:0000313" key="9">
    <source>
        <dbReference type="EMBL" id="MBW0133942.1"/>
    </source>
</evidence>
<feature type="domain" description="EamA" evidence="8">
    <location>
        <begin position="145"/>
        <end position="277"/>
    </location>
</feature>
<feature type="transmembrane region" description="Helical" evidence="7">
    <location>
        <begin position="175"/>
        <end position="194"/>
    </location>
</feature>
<keyword evidence="4 7" id="KW-1133">Transmembrane helix</keyword>
<feature type="transmembrane region" description="Helical" evidence="7">
    <location>
        <begin position="90"/>
        <end position="111"/>
    </location>
</feature>
<evidence type="ECO:0000313" key="10">
    <source>
        <dbReference type="Proteomes" id="UP000694287"/>
    </source>
</evidence>
<dbReference type="InterPro" id="IPR000620">
    <property type="entry name" value="EamA_dom"/>
</dbReference>
<proteinExistence type="inferred from homology"/>
<feature type="transmembrane region" description="Helical" evidence="7">
    <location>
        <begin position="262"/>
        <end position="279"/>
    </location>
</feature>
<gene>
    <name evidence="9" type="ORF">I4I81_06700</name>
</gene>
<dbReference type="InterPro" id="IPR050638">
    <property type="entry name" value="AA-Vitamin_Transporters"/>
</dbReference>
<comment type="caution">
    <text evidence="9">The sequence shown here is derived from an EMBL/GenBank/DDBJ whole genome shotgun (WGS) entry which is preliminary data.</text>
</comment>
<dbReference type="EMBL" id="JADQDK010000001">
    <property type="protein sequence ID" value="MBW0133942.1"/>
    <property type="molecule type" value="Genomic_DNA"/>
</dbReference>
<evidence type="ECO:0000256" key="3">
    <source>
        <dbReference type="ARBA" id="ARBA00022692"/>
    </source>
</evidence>
<feature type="transmembrane region" description="Helical" evidence="7">
    <location>
        <begin position="35"/>
        <end position="53"/>
    </location>
</feature>
<feature type="region of interest" description="Disordered" evidence="6">
    <location>
        <begin position="286"/>
        <end position="306"/>
    </location>
</feature>
<sequence>MEATWRWVLVTAIAPVAWGSTYYVTSEFLPAGHPLYGAAIRALPAGLLLLLVCRSRPRGVWWRRSVVLGVLNTSAFFALVYLAAQLLPTSIASVIMASSSVVMMLIAWAVLAERPAAAAAVGAALGITGVVTMLLTGVEAVSPGGVTASVGAMLMSSVGFVLARRWSGEVPVLDSTAWQLVAGGVVVLPVAVLVEGAPPVLDGPALAGFAYVGVVATALAFTAWFTGLRHLRAGTVGLVGLLNPVTGVLLGTALAAEALTGRQVAGIALVLAGILLALPRSGKARRPRRAETSVSPPRAGTAPTVP</sequence>
<organism evidence="9 10">
    <name type="scientific">Pseudonocardia abyssalis</name>
    <dbReference type="NCBI Taxonomy" id="2792008"/>
    <lineage>
        <taxon>Bacteria</taxon>
        <taxon>Bacillati</taxon>
        <taxon>Actinomycetota</taxon>
        <taxon>Actinomycetes</taxon>
        <taxon>Pseudonocardiales</taxon>
        <taxon>Pseudonocardiaceae</taxon>
        <taxon>Pseudonocardia</taxon>
    </lineage>
</organism>
<dbReference type="RefSeq" id="WP_218604056.1">
    <property type="nucleotide sequence ID" value="NZ_JADQDJ010000184.1"/>
</dbReference>
<evidence type="ECO:0000259" key="8">
    <source>
        <dbReference type="Pfam" id="PF00892"/>
    </source>
</evidence>
<protein>
    <submittedName>
        <fullName evidence="9">EamA family transporter</fullName>
    </submittedName>
</protein>
<keyword evidence="10" id="KW-1185">Reference proteome</keyword>
<evidence type="ECO:0000256" key="5">
    <source>
        <dbReference type="ARBA" id="ARBA00023136"/>
    </source>
</evidence>
<evidence type="ECO:0000256" key="6">
    <source>
        <dbReference type="SAM" id="MobiDB-lite"/>
    </source>
</evidence>
<feature type="transmembrane region" description="Helical" evidence="7">
    <location>
        <begin position="65"/>
        <end position="84"/>
    </location>
</feature>
<feature type="transmembrane region" description="Helical" evidence="7">
    <location>
        <begin position="206"/>
        <end position="226"/>
    </location>
</feature>
<name>A0ABS6UNW3_9PSEU</name>
<dbReference type="PANTHER" id="PTHR32322">
    <property type="entry name" value="INNER MEMBRANE TRANSPORTER"/>
    <property type="match status" value="1"/>
</dbReference>
<comment type="similarity">
    <text evidence="2">Belongs to the EamA transporter family.</text>
</comment>
<comment type="subcellular location">
    <subcellularLocation>
        <location evidence="1">Membrane</location>
        <topology evidence="1">Multi-pass membrane protein</topology>
    </subcellularLocation>
</comment>
<feature type="transmembrane region" description="Helical" evidence="7">
    <location>
        <begin position="238"/>
        <end position="256"/>
    </location>
</feature>
<accession>A0ABS6UNW3</accession>
<feature type="transmembrane region" description="Helical" evidence="7">
    <location>
        <begin position="118"/>
        <end position="138"/>
    </location>
</feature>
<feature type="domain" description="EamA" evidence="8">
    <location>
        <begin position="6"/>
        <end position="134"/>
    </location>
</feature>
<evidence type="ECO:0000256" key="1">
    <source>
        <dbReference type="ARBA" id="ARBA00004141"/>
    </source>
</evidence>
<evidence type="ECO:0000256" key="7">
    <source>
        <dbReference type="SAM" id="Phobius"/>
    </source>
</evidence>
<dbReference type="PANTHER" id="PTHR32322:SF2">
    <property type="entry name" value="EAMA DOMAIN-CONTAINING PROTEIN"/>
    <property type="match status" value="1"/>
</dbReference>
<feature type="transmembrane region" description="Helical" evidence="7">
    <location>
        <begin position="144"/>
        <end position="163"/>
    </location>
</feature>
<reference evidence="9 10" key="1">
    <citation type="submission" date="2020-11" db="EMBL/GenBank/DDBJ databases">
        <title>Pseudonocardia abyssalis sp. nov. and Pseudonocardia oceani sp. nov., description and phylogenomic analysis of two novel actinomycetes isolated from the deep Southern Ocean.</title>
        <authorList>
            <person name="Parra J."/>
        </authorList>
    </citation>
    <scope>NUCLEOTIDE SEQUENCE [LARGE SCALE GENOMIC DNA]</scope>
    <source>
        <strain evidence="9 10">KRD-168</strain>
    </source>
</reference>
<evidence type="ECO:0000256" key="4">
    <source>
        <dbReference type="ARBA" id="ARBA00022989"/>
    </source>
</evidence>
<evidence type="ECO:0000256" key="2">
    <source>
        <dbReference type="ARBA" id="ARBA00007362"/>
    </source>
</evidence>
<dbReference type="Pfam" id="PF00892">
    <property type="entry name" value="EamA"/>
    <property type="match status" value="2"/>
</dbReference>